<dbReference type="Pfam" id="PF01627">
    <property type="entry name" value="Hpt"/>
    <property type="match status" value="1"/>
</dbReference>
<dbReference type="PROSITE" id="PS50894">
    <property type="entry name" value="HPT"/>
    <property type="match status" value="1"/>
</dbReference>
<organism evidence="3 4">
    <name type="scientific">Pseudodesulfovibrio portus</name>
    <dbReference type="NCBI Taxonomy" id="231439"/>
    <lineage>
        <taxon>Bacteria</taxon>
        <taxon>Pseudomonadati</taxon>
        <taxon>Thermodesulfobacteriota</taxon>
        <taxon>Desulfovibrionia</taxon>
        <taxon>Desulfovibrionales</taxon>
        <taxon>Desulfovibrionaceae</taxon>
    </lineage>
</organism>
<evidence type="ECO:0000313" key="4">
    <source>
        <dbReference type="Proteomes" id="UP001061361"/>
    </source>
</evidence>
<feature type="domain" description="HPt" evidence="2">
    <location>
        <begin position="24"/>
        <end position="120"/>
    </location>
</feature>
<dbReference type="CDD" id="cd00088">
    <property type="entry name" value="HPT"/>
    <property type="match status" value="1"/>
</dbReference>
<dbReference type="InterPro" id="IPR008207">
    <property type="entry name" value="Sig_transdc_His_kin_Hpt_dom"/>
</dbReference>
<dbReference type="EMBL" id="AP026708">
    <property type="protein sequence ID" value="BDQ34465.1"/>
    <property type="molecule type" value="Genomic_DNA"/>
</dbReference>
<keyword evidence="1" id="KW-0597">Phosphoprotein</keyword>
<dbReference type="Gene3D" id="1.20.120.160">
    <property type="entry name" value="HPT domain"/>
    <property type="match status" value="1"/>
</dbReference>
<proteinExistence type="predicted"/>
<evidence type="ECO:0000259" key="2">
    <source>
        <dbReference type="PROSITE" id="PS50894"/>
    </source>
</evidence>
<dbReference type="InterPro" id="IPR036641">
    <property type="entry name" value="HPT_dom_sf"/>
</dbReference>
<evidence type="ECO:0000256" key="1">
    <source>
        <dbReference type="PROSITE-ProRule" id="PRU00110"/>
    </source>
</evidence>
<feature type="modified residue" description="Phosphohistidine" evidence="1">
    <location>
        <position position="66"/>
    </location>
</feature>
<name>A0ABM8ASS2_9BACT</name>
<dbReference type="RefSeq" id="WP_264981373.1">
    <property type="nucleotide sequence ID" value="NZ_AP026708.1"/>
</dbReference>
<protein>
    <recommendedName>
        <fullName evidence="2">HPt domain-containing protein</fullName>
    </recommendedName>
</protein>
<evidence type="ECO:0000313" key="3">
    <source>
        <dbReference type="EMBL" id="BDQ34465.1"/>
    </source>
</evidence>
<sequence>MSRDHTAPTGSLPVLDLDGACEFLELTRSEIMVLVPQAMIEIREKFELMRQDIKSDTLGDVHRHAHTIKSVAASIGAQSVRQTAEALEHHATTRTPTDCPRLAQALNQEIASLSQAIAALPK</sequence>
<keyword evidence="4" id="KW-1185">Reference proteome</keyword>
<dbReference type="SUPFAM" id="SSF47226">
    <property type="entry name" value="Histidine-containing phosphotransfer domain, HPT domain"/>
    <property type="match status" value="1"/>
</dbReference>
<gene>
    <name evidence="3" type="ORF">JCM14722_20070</name>
</gene>
<dbReference type="Proteomes" id="UP001061361">
    <property type="component" value="Chromosome"/>
</dbReference>
<reference evidence="3" key="1">
    <citation type="submission" date="2022-08" db="EMBL/GenBank/DDBJ databases">
        <title>Genome Sequence of the sulphate-reducing bacterium, Pseudodesulfovibrio portus JCM14722.</title>
        <authorList>
            <person name="Kondo R."/>
            <person name="Kataoka T."/>
        </authorList>
    </citation>
    <scope>NUCLEOTIDE SEQUENCE</scope>
    <source>
        <strain evidence="3">JCM 14722</strain>
    </source>
</reference>
<accession>A0ABM8ASS2</accession>